<dbReference type="Gene3D" id="2.30.30.850">
    <property type="match status" value="1"/>
</dbReference>
<name>A0A8C3SEV2_CHESE</name>
<feature type="region of interest" description="Disordered" evidence="6">
    <location>
        <begin position="83"/>
        <end position="119"/>
    </location>
</feature>
<reference evidence="8" key="2">
    <citation type="submission" date="2025-09" db="UniProtKB">
        <authorList>
            <consortium name="Ensembl"/>
        </authorList>
    </citation>
    <scope>IDENTIFICATION</scope>
</reference>
<evidence type="ECO:0000313" key="9">
    <source>
        <dbReference type="Proteomes" id="UP000694403"/>
    </source>
</evidence>
<dbReference type="AlphaFoldDB" id="A0A8C3SEV2"/>
<reference evidence="8" key="1">
    <citation type="submission" date="2025-08" db="UniProtKB">
        <authorList>
            <consortium name="Ensembl"/>
        </authorList>
    </citation>
    <scope>IDENTIFICATION</scope>
</reference>
<dbReference type="GO" id="GO:0004519">
    <property type="term" value="F:endonuclease activity"/>
    <property type="evidence" value="ECO:0007669"/>
    <property type="project" value="UniProtKB-KW"/>
</dbReference>
<evidence type="ECO:0000256" key="6">
    <source>
        <dbReference type="SAM" id="MobiDB-lite"/>
    </source>
</evidence>
<feature type="domain" description="Murine leukemia virus integrase C-terminal" evidence="7">
    <location>
        <begin position="37"/>
        <end position="84"/>
    </location>
</feature>
<evidence type="ECO:0000256" key="3">
    <source>
        <dbReference type="ARBA" id="ARBA00022722"/>
    </source>
</evidence>
<keyword evidence="4" id="KW-0255">Endonuclease</keyword>
<keyword evidence="5" id="KW-0378">Hydrolase</keyword>
<feature type="compositionally biased region" description="Acidic residues" evidence="6">
    <location>
        <begin position="90"/>
        <end position="100"/>
    </location>
</feature>
<dbReference type="Proteomes" id="UP000694403">
    <property type="component" value="Unplaced"/>
</dbReference>
<dbReference type="GO" id="GO:0016779">
    <property type="term" value="F:nucleotidyltransferase activity"/>
    <property type="evidence" value="ECO:0007669"/>
    <property type="project" value="UniProtKB-KW"/>
</dbReference>
<dbReference type="GO" id="GO:0016787">
    <property type="term" value="F:hydrolase activity"/>
    <property type="evidence" value="ECO:0007669"/>
    <property type="project" value="UniProtKB-KW"/>
</dbReference>
<evidence type="ECO:0000259" key="7">
    <source>
        <dbReference type="Pfam" id="PF18697"/>
    </source>
</evidence>
<accession>A0A8C3SEV2</accession>
<evidence type="ECO:0000256" key="4">
    <source>
        <dbReference type="ARBA" id="ARBA00022759"/>
    </source>
</evidence>
<keyword evidence="1" id="KW-0808">Transferase</keyword>
<evidence type="ECO:0000256" key="5">
    <source>
        <dbReference type="ARBA" id="ARBA00022801"/>
    </source>
</evidence>
<evidence type="ECO:0000256" key="2">
    <source>
        <dbReference type="ARBA" id="ARBA00022695"/>
    </source>
</evidence>
<keyword evidence="9" id="KW-1185">Reference proteome</keyword>
<evidence type="ECO:0000313" key="8">
    <source>
        <dbReference type="Ensembl" id="ENSCSRP00000013186.1"/>
    </source>
</evidence>
<protein>
    <recommendedName>
        <fullName evidence="7">Murine leukemia virus integrase C-terminal domain-containing protein</fullName>
    </recommendedName>
</protein>
<dbReference type="Ensembl" id="ENSCSRT00000013725.1">
    <property type="protein sequence ID" value="ENSCSRP00000013186.1"/>
    <property type="gene ID" value="ENSCSRG00000010013.1"/>
</dbReference>
<dbReference type="InterPro" id="IPR040643">
    <property type="entry name" value="MLVIN_C"/>
</dbReference>
<keyword evidence="3" id="KW-0540">Nuclease</keyword>
<organism evidence="8 9">
    <name type="scientific">Chelydra serpentina</name>
    <name type="common">Snapping turtle</name>
    <name type="synonym">Testudo serpentina</name>
    <dbReference type="NCBI Taxonomy" id="8475"/>
    <lineage>
        <taxon>Eukaryota</taxon>
        <taxon>Metazoa</taxon>
        <taxon>Chordata</taxon>
        <taxon>Craniata</taxon>
        <taxon>Vertebrata</taxon>
        <taxon>Euteleostomi</taxon>
        <taxon>Archelosauria</taxon>
        <taxon>Testudinata</taxon>
        <taxon>Testudines</taxon>
        <taxon>Cryptodira</taxon>
        <taxon>Durocryptodira</taxon>
        <taxon>Americhelydia</taxon>
        <taxon>Chelydroidea</taxon>
        <taxon>Chelydridae</taxon>
        <taxon>Chelydra</taxon>
    </lineage>
</organism>
<evidence type="ECO:0000256" key="1">
    <source>
        <dbReference type="ARBA" id="ARBA00022679"/>
    </source>
</evidence>
<proteinExistence type="predicted"/>
<sequence>MLPLRVAVIHVRAHGRAPDTDQRKYNRFADQAAKEAIGDQVLVKKWKRDPLTPRWDGPHTVSLISQAAVKVLGSDKWTHHSRVKRFLSPDPEDSLTEEDTSPLSSPAPEARSDTGEDSTWEYQELEGLKGLFKRQKQ</sequence>
<dbReference type="Pfam" id="PF18697">
    <property type="entry name" value="MLVIN_C"/>
    <property type="match status" value="1"/>
</dbReference>
<keyword evidence="2" id="KW-0548">Nucleotidyltransferase</keyword>